<name>A0A7R9HN76_9NEOP</name>
<sequence length="304" mass="34031">MDGMRGWWQVVAVVVVTLCWGRGPRFADGFSCVCSLSECEELSEEDCPGEETVWDPCGCCRVCARVENEPCGGPYGFHGSCARGLECVVAAPATGKAVQDANSEGVCTRLRDLEISIYRKLTYLFNLYRSPSTHTLPNYSPHLPGEMKPAISAVLSHPRLNRFRTSTCNIIIIRRWHRLIWRQHRMVWPAPVTSSGIVSQIVVNPHLRGGRVENHLGKTTPSSPDRDLNLDLPVLSIELNTTSALANYATENRSGEHADKGVRPFGMTYQRWGGRVLLNIKSEIYDVAYLEILKIFREVRCILT</sequence>
<dbReference type="PANTHER" id="PTHR14186">
    <property type="entry name" value="INSULIN-LIKE GROWTH FACTOR BINDING PROTEIN-RELATED"/>
    <property type="match status" value="1"/>
</dbReference>
<gene>
    <name evidence="7" type="ORF">TMSB3V08_LOCUS5562</name>
</gene>
<dbReference type="GO" id="GO:0005576">
    <property type="term" value="C:extracellular region"/>
    <property type="evidence" value="ECO:0007669"/>
    <property type="project" value="UniProtKB-SubCell"/>
</dbReference>
<dbReference type="InterPro" id="IPR011390">
    <property type="entry name" value="IGFBP_rP_mac25"/>
</dbReference>
<proteinExistence type="predicted"/>
<dbReference type="PROSITE" id="PS00222">
    <property type="entry name" value="IGFBP_N_1"/>
    <property type="match status" value="1"/>
</dbReference>
<evidence type="ECO:0000256" key="3">
    <source>
        <dbReference type="ARBA" id="ARBA00022729"/>
    </source>
</evidence>
<reference evidence="7" key="1">
    <citation type="submission" date="2020-11" db="EMBL/GenBank/DDBJ databases">
        <authorList>
            <person name="Tran Van P."/>
        </authorList>
    </citation>
    <scope>NUCLEOTIDE SEQUENCE</scope>
</reference>
<dbReference type="PANTHER" id="PTHR14186:SF20">
    <property type="entry name" value="CYSTEINE-RICH MOTOR NEURON 1 PROTEIN-LIKE"/>
    <property type="match status" value="1"/>
</dbReference>
<dbReference type="InterPro" id="IPR000867">
    <property type="entry name" value="IGFBP-like"/>
</dbReference>
<dbReference type="Gene3D" id="4.10.40.20">
    <property type="match status" value="1"/>
</dbReference>
<comment type="subcellular location">
    <subcellularLocation>
        <location evidence="1">Secreted</location>
    </subcellularLocation>
</comment>
<dbReference type="InterPro" id="IPR017891">
    <property type="entry name" value="Insulin_GF-bd_Cys-rich_CS"/>
</dbReference>
<dbReference type="GO" id="GO:0009966">
    <property type="term" value="P:regulation of signal transduction"/>
    <property type="evidence" value="ECO:0007669"/>
    <property type="project" value="TreeGrafter"/>
</dbReference>
<feature type="signal peptide" evidence="5">
    <location>
        <begin position="1"/>
        <end position="21"/>
    </location>
</feature>
<evidence type="ECO:0000256" key="1">
    <source>
        <dbReference type="ARBA" id="ARBA00004613"/>
    </source>
</evidence>
<dbReference type="GO" id="GO:0005520">
    <property type="term" value="F:insulin-like growth factor binding"/>
    <property type="evidence" value="ECO:0007669"/>
    <property type="project" value="InterPro"/>
</dbReference>
<feature type="domain" description="IGFBP N-terminal" evidence="6">
    <location>
        <begin position="22"/>
        <end position="110"/>
    </location>
</feature>
<dbReference type="Pfam" id="PF00219">
    <property type="entry name" value="IGFBP"/>
    <property type="match status" value="1"/>
</dbReference>
<accession>A0A7R9HN76</accession>
<dbReference type="PROSITE" id="PS51323">
    <property type="entry name" value="IGFBP_N_2"/>
    <property type="match status" value="1"/>
</dbReference>
<dbReference type="SUPFAM" id="SSF57184">
    <property type="entry name" value="Growth factor receptor domain"/>
    <property type="match status" value="1"/>
</dbReference>
<protein>
    <recommendedName>
        <fullName evidence="6">IGFBP N-terminal domain-containing protein</fullName>
    </recommendedName>
</protein>
<keyword evidence="2" id="KW-0964">Secreted</keyword>
<evidence type="ECO:0000313" key="7">
    <source>
        <dbReference type="EMBL" id="CAD7428769.1"/>
    </source>
</evidence>
<organism evidence="7">
    <name type="scientific">Timema monikensis</name>
    <dbReference type="NCBI Taxonomy" id="170555"/>
    <lineage>
        <taxon>Eukaryota</taxon>
        <taxon>Metazoa</taxon>
        <taxon>Ecdysozoa</taxon>
        <taxon>Arthropoda</taxon>
        <taxon>Hexapoda</taxon>
        <taxon>Insecta</taxon>
        <taxon>Pterygota</taxon>
        <taxon>Neoptera</taxon>
        <taxon>Polyneoptera</taxon>
        <taxon>Phasmatodea</taxon>
        <taxon>Timematodea</taxon>
        <taxon>Timematoidea</taxon>
        <taxon>Timematidae</taxon>
        <taxon>Timema</taxon>
    </lineage>
</organism>
<feature type="chain" id="PRO_5031368443" description="IGFBP N-terminal domain-containing protein" evidence="5">
    <location>
        <begin position="22"/>
        <end position="304"/>
    </location>
</feature>
<dbReference type="InterPro" id="IPR009030">
    <property type="entry name" value="Growth_fac_rcpt_cys_sf"/>
</dbReference>
<evidence type="ECO:0000256" key="2">
    <source>
        <dbReference type="ARBA" id="ARBA00022525"/>
    </source>
</evidence>
<dbReference type="EMBL" id="OB793853">
    <property type="protein sequence ID" value="CAD7428769.1"/>
    <property type="molecule type" value="Genomic_DNA"/>
</dbReference>
<keyword evidence="3 5" id="KW-0732">Signal</keyword>
<evidence type="ECO:0000256" key="4">
    <source>
        <dbReference type="ARBA" id="ARBA00023157"/>
    </source>
</evidence>
<evidence type="ECO:0000256" key="5">
    <source>
        <dbReference type="SAM" id="SignalP"/>
    </source>
</evidence>
<dbReference type="SMART" id="SM00121">
    <property type="entry name" value="IB"/>
    <property type="match status" value="1"/>
</dbReference>
<dbReference type="GO" id="GO:0001558">
    <property type="term" value="P:regulation of cell growth"/>
    <property type="evidence" value="ECO:0007669"/>
    <property type="project" value="InterPro"/>
</dbReference>
<keyword evidence="4" id="KW-1015">Disulfide bond</keyword>
<evidence type="ECO:0000259" key="6">
    <source>
        <dbReference type="PROSITE" id="PS51323"/>
    </source>
</evidence>
<dbReference type="AlphaFoldDB" id="A0A7R9HN76"/>